<dbReference type="SMART" id="SM00421">
    <property type="entry name" value="HTH_LUXR"/>
    <property type="match status" value="1"/>
</dbReference>
<dbReference type="Proteomes" id="UP000003963">
    <property type="component" value="Unassembled WGS sequence"/>
</dbReference>
<feature type="compositionally biased region" description="Basic and acidic residues" evidence="3">
    <location>
        <begin position="860"/>
        <end position="874"/>
    </location>
</feature>
<dbReference type="CDD" id="cd06170">
    <property type="entry name" value="LuxR_C_like"/>
    <property type="match status" value="1"/>
</dbReference>
<dbReference type="InterPro" id="IPR000792">
    <property type="entry name" value="Tscrpt_reg_LuxR_C"/>
</dbReference>
<reference evidence="5 6" key="1">
    <citation type="submission" date="2009-02" db="EMBL/GenBank/DDBJ databases">
        <title>Annotation of Streptomyces hygroscopicus strain ATCC 53653.</title>
        <authorList>
            <consortium name="The Broad Institute Genome Sequencing Platform"/>
            <consortium name="Broad Institute Microbial Sequencing Center"/>
            <person name="Fischbach M."/>
            <person name="Godfrey P."/>
            <person name="Ward D."/>
            <person name="Young S."/>
            <person name="Zeng Q."/>
            <person name="Koehrsen M."/>
            <person name="Alvarado L."/>
            <person name="Berlin A.M."/>
            <person name="Bochicchio J."/>
            <person name="Borenstein D."/>
            <person name="Chapman S.B."/>
            <person name="Chen Z."/>
            <person name="Engels R."/>
            <person name="Freedman E."/>
            <person name="Gellesch M."/>
            <person name="Goldberg J."/>
            <person name="Griggs A."/>
            <person name="Gujja S."/>
            <person name="Heilman E.R."/>
            <person name="Heiman D.I."/>
            <person name="Hepburn T.A."/>
            <person name="Howarth C."/>
            <person name="Jen D."/>
            <person name="Larson L."/>
            <person name="Lewis B."/>
            <person name="Mehta T."/>
            <person name="Park D."/>
            <person name="Pearson M."/>
            <person name="Richards J."/>
            <person name="Roberts A."/>
            <person name="Saif S."/>
            <person name="Shea T.D."/>
            <person name="Shenoy N."/>
            <person name="Sisk P."/>
            <person name="Stolte C."/>
            <person name="Sykes S.N."/>
            <person name="Thomson T."/>
            <person name="Walk T."/>
            <person name="White J."/>
            <person name="Yandava C."/>
            <person name="Straight P."/>
            <person name="Clardy J."/>
            <person name="Hung D."/>
            <person name="Kolter R."/>
            <person name="Mekalanos J."/>
            <person name="Walker S."/>
            <person name="Walsh C.T."/>
            <person name="Wieland-Brown L.C."/>
            <person name="Haas B."/>
            <person name="Nusbaum C."/>
            <person name="Birren B."/>
        </authorList>
    </citation>
    <scope>NUCLEOTIDE SEQUENCE [LARGE SCALE GENOMIC DNA]</scope>
    <source>
        <strain evidence="5 6">ATCC 53653</strain>
    </source>
</reference>
<evidence type="ECO:0000256" key="3">
    <source>
        <dbReference type="SAM" id="MobiDB-lite"/>
    </source>
</evidence>
<sequence length="947" mass="100572">MAAARAPGIRLLLIPPPAVPGAPDNRTGRTVLTEQDGTVLFERTRELAVIRRCLDGARDGRGELVTVSGPFGSGRSALLGELARRTSPSEALVLRAEGARSESDVPFGVARRALHGLHPDAAPPAGATEESEALRLRDVLLGLADAMPVLLLIDDLRWVDADSLRWLSLIGEKLADAPVVIVAVAPHSADSAAHSPLLKEFLAAATERVALRPLSPDGMSAMAGEFLGEPESALIRACAEVSGGRPLFLAALLQELRRTRWPPRPDDVRALRPAAIGTQAVRALAELPRAEREIATALAVVGPRTDSGLLFTMAELTAEDGTAALGALKSVGLLDSDPVPRFAHDAIGEAVAHSLDTAAMPWHARAAQTLHAAGRPPEEVAGHVLAAGDPPGGWQIEVLREAARTALANKNPDLAWKYLLRALLGSPQHSGGRAELLVDLAGAELASDPVSSLRRLMQALPGLATPARRARELVRIPVLACELPPSGLTTQLADAAAELGDPALLEGSARETALALDARLRVTHLRHVRWFTETVRAFRLEGIPRDVRSAPARDRAAVLSYAGMLAGKDSGAVAALARHVVLAEPPAAEDLRTAVPLAVRAMLAADLFDQVDIWLASMAMATLRANGGGKPDTLFADAERAFALARRGRHTDAALMAARTLERADAEFAPVTGRCCEALALVIAGGDPPAAAGDALARYRAQDNALLAPWLGHVVDGMLALLAGDTAVALDHILEAGREHELMGWTNPAVLPWRSWAAQMQYRLGRQDLAHDLIAREYEQAVVWGAPSVVGRTLRVWADVTKGEKGIELALRAVDGLDVSTDRMAMVKAHLLLGVQLFAPSHATTAEHLPRNEQLPQSTETDRAGDRPDSRRTAAVDAALTPSERRVALLVAAGKSNQNIATELRISLRAVEKHLTKVYRKLGVAGRTQLMEIVPPIGRENEDGMAV</sequence>
<feature type="region of interest" description="Disordered" evidence="3">
    <location>
        <begin position="846"/>
        <end position="874"/>
    </location>
</feature>
<dbReference type="GO" id="GO:0004016">
    <property type="term" value="F:adenylate cyclase activity"/>
    <property type="evidence" value="ECO:0007669"/>
    <property type="project" value="TreeGrafter"/>
</dbReference>
<dbReference type="STRING" id="457427.SSOG_00529"/>
<dbReference type="InterPro" id="IPR041664">
    <property type="entry name" value="AAA_16"/>
</dbReference>
<dbReference type="OrthoDB" id="5476461at2"/>
<dbReference type="PROSITE" id="PS50043">
    <property type="entry name" value="HTH_LUXR_2"/>
    <property type="match status" value="1"/>
</dbReference>
<protein>
    <submittedName>
        <fullName evidence="5">LigA protein</fullName>
    </submittedName>
</protein>
<keyword evidence="1" id="KW-0547">Nucleotide-binding</keyword>
<evidence type="ECO:0000313" key="6">
    <source>
        <dbReference type="Proteomes" id="UP000003963"/>
    </source>
</evidence>
<dbReference type="GO" id="GO:0006355">
    <property type="term" value="P:regulation of DNA-templated transcription"/>
    <property type="evidence" value="ECO:0007669"/>
    <property type="project" value="InterPro"/>
</dbReference>
<dbReference type="GO" id="GO:0005737">
    <property type="term" value="C:cytoplasm"/>
    <property type="evidence" value="ECO:0007669"/>
    <property type="project" value="TreeGrafter"/>
</dbReference>
<gene>
    <name evidence="5" type="ORF">SSOG_00529</name>
</gene>
<dbReference type="InterPro" id="IPR016032">
    <property type="entry name" value="Sig_transdc_resp-reg_C-effctor"/>
</dbReference>
<dbReference type="Gene3D" id="1.10.10.10">
    <property type="entry name" value="Winged helix-like DNA-binding domain superfamily/Winged helix DNA-binding domain"/>
    <property type="match status" value="1"/>
</dbReference>
<dbReference type="EMBL" id="GG657754">
    <property type="protein sequence ID" value="EFL20817.1"/>
    <property type="molecule type" value="Genomic_DNA"/>
</dbReference>
<evidence type="ECO:0000256" key="1">
    <source>
        <dbReference type="ARBA" id="ARBA00022741"/>
    </source>
</evidence>
<evidence type="ECO:0000256" key="2">
    <source>
        <dbReference type="ARBA" id="ARBA00022840"/>
    </source>
</evidence>
<keyword evidence="6" id="KW-1185">Reference proteome</keyword>
<dbReference type="InterPro" id="IPR036388">
    <property type="entry name" value="WH-like_DNA-bd_sf"/>
</dbReference>
<accession>D9WB23</accession>
<keyword evidence="2" id="KW-0067">ATP-binding</keyword>
<evidence type="ECO:0000313" key="5">
    <source>
        <dbReference type="EMBL" id="EFL20817.1"/>
    </source>
</evidence>
<feature type="domain" description="HTH luxR-type" evidence="4">
    <location>
        <begin position="873"/>
        <end position="938"/>
    </location>
</feature>
<dbReference type="PANTHER" id="PTHR16305:SF35">
    <property type="entry name" value="TRANSCRIPTIONAL ACTIVATOR DOMAIN"/>
    <property type="match status" value="1"/>
</dbReference>
<dbReference type="AlphaFoldDB" id="D9WB23"/>
<dbReference type="Pfam" id="PF13191">
    <property type="entry name" value="AAA_16"/>
    <property type="match status" value="1"/>
</dbReference>
<dbReference type="GO" id="GO:0003677">
    <property type="term" value="F:DNA binding"/>
    <property type="evidence" value="ECO:0007669"/>
    <property type="project" value="InterPro"/>
</dbReference>
<organism evidence="5 6">
    <name type="scientific">Streptomyces himastatinicus ATCC 53653</name>
    <dbReference type="NCBI Taxonomy" id="457427"/>
    <lineage>
        <taxon>Bacteria</taxon>
        <taxon>Bacillati</taxon>
        <taxon>Actinomycetota</taxon>
        <taxon>Actinomycetes</taxon>
        <taxon>Kitasatosporales</taxon>
        <taxon>Streptomycetaceae</taxon>
        <taxon>Streptomyces</taxon>
        <taxon>Streptomyces violaceusniger group</taxon>
    </lineage>
</organism>
<dbReference type="Pfam" id="PF00196">
    <property type="entry name" value="GerE"/>
    <property type="match status" value="1"/>
</dbReference>
<dbReference type="HOGENOM" id="CLU_006850_1_1_11"/>
<proteinExistence type="predicted"/>
<dbReference type="InterPro" id="IPR027417">
    <property type="entry name" value="P-loop_NTPase"/>
</dbReference>
<dbReference type="SUPFAM" id="SSF52540">
    <property type="entry name" value="P-loop containing nucleoside triphosphate hydrolases"/>
    <property type="match status" value="1"/>
</dbReference>
<evidence type="ECO:0000259" key="4">
    <source>
        <dbReference type="PROSITE" id="PS50043"/>
    </source>
</evidence>
<dbReference type="SUPFAM" id="SSF46894">
    <property type="entry name" value="C-terminal effector domain of the bipartite response regulators"/>
    <property type="match status" value="1"/>
</dbReference>
<name>D9WB23_9ACTN</name>
<dbReference type="PRINTS" id="PR00038">
    <property type="entry name" value="HTHLUXR"/>
</dbReference>
<dbReference type="PANTHER" id="PTHR16305">
    <property type="entry name" value="TESTICULAR SOLUBLE ADENYLYL CYCLASE"/>
    <property type="match status" value="1"/>
</dbReference>
<dbReference type="GO" id="GO:0005524">
    <property type="term" value="F:ATP binding"/>
    <property type="evidence" value="ECO:0007669"/>
    <property type="project" value="UniProtKB-KW"/>
</dbReference>